<sequence>MKTTEQKINDHLHSKDTWSYLRENGNTMFRLLASLIPKECKSVLDVGCGEA</sequence>
<protein>
    <submittedName>
        <fullName evidence="1">Uncharacterized protein</fullName>
    </submittedName>
</protein>
<dbReference type="InterPro" id="IPR029063">
    <property type="entry name" value="SAM-dependent_MTases_sf"/>
</dbReference>
<feature type="non-terminal residue" evidence="1">
    <location>
        <position position="51"/>
    </location>
</feature>
<comment type="caution">
    <text evidence="1">The sequence shown here is derived from an EMBL/GenBank/DDBJ whole genome shotgun (WGS) entry which is preliminary data.</text>
</comment>
<dbReference type="SUPFAM" id="SSF53335">
    <property type="entry name" value="S-adenosyl-L-methionine-dependent methyltransferases"/>
    <property type="match status" value="1"/>
</dbReference>
<reference evidence="1" key="1">
    <citation type="journal article" date="2014" name="Front. Microbiol.">
        <title>High frequency of phylogenetically diverse reductive dehalogenase-homologous genes in deep subseafloor sedimentary metagenomes.</title>
        <authorList>
            <person name="Kawai M."/>
            <person name="Futagami T."/>
            <person name="Toyoda A."/>
            <person name="Takaki Y."/>
            <person name="Nishi S."/>
            <person name="Hori S."/>
            <person name="Arai W."/>
            <person name="Tsubouchi T."/>
            <person name="Morono Y."/>
            <person name="Uchiyama I."/>
            <person name="Ito T."/>
            <person name="Fujiyama A."/>
            <person name="Inagaki F."/>
            <person name="Takami H."/>
        </authorList>
    </citation>
    <scope>NUCLEOTIDE SEQUENCE</scope>
    <source>
        <strain evidence="1">Expedition CK06-06</strain>
    </source>
</reference>
<name>X1NL02_9ZZZZ</name>
<dbReference type="Gene3D" id="3.40.50.150">
    <property type="entry name" value="Vaccinia Virus protein VP39"/>
    <property type="match status" value="1"/>
</dbReference>
<accession>X1NL02</accession>
<evidence type="ECO:0000313" key="1">
    <source>
        <dbReference type="EMBL" id="GAI19369.1"/>
    </source>
</evidence>
<dbReference type="AlphaFoldDB" id="X1NL02"/>
<dbReference type="EMBL" id="BARV01021017">
    <property type="protein sequence ID" value="GAI19369.1"/>
    <property type="molecule type" value="Genomic_DNA"/>
</dbReference>
<organism evidence="1">
    <name type="scientific">marine sediment metagenome</name>
    <dbReference type="NCBI Taxonomy" id="412755"/>
    <lineage>
        <taxon>unclassified sequences</taxon>
        <taxon>metagenomes</taxon>
        <taxon>ecological metagenomes</taxon>
    </lineage>
</organism>
<proteinExistence type="predicted"/>
<gene>
    <name evidence="1" type="ORF">S06H3_34922</name>
</gene>